<feature type="region of interest" description="Disordered" evidence="1">
    <location>
        <begin position="23"/>
        <end position="80"/>
    </location>
</feature>
<gene>
    <name evidence="3" type="ORF">H9X81_09380</name>
</gene>
<keyword evidence="2" id="KW-0472">Membrane</keyword>
<evidence type="ECO:0008006" key="5">
    <source>
        <dbReference type="Google" id="ProtNLM"/>
    </source>
</evidence>
<organism evidence="3 4">
    <name type="scientific">Hydrogenoanaerobacterium saccharovorans</name>
    <dbReference type="NCBI Taxonomy" id="474960"/>
    <lineage>
        <taxon>Bacteria</taxon>
        <taxon>Bacillati</taxon>
        <taxon>Bacillota</taxon>
        <taxon>Clostridia</taxon>
        <taxon>Eubacteriales</taxon>
        <taxon>Oscillospiraceae</taxon>
        <taxon>Hydrogenoanaerobacterium</taxon>
    </lineage>
</organism>
<evidence type="ECO:0000256" key="2">
    <source>
        <dbReference type="SAM" id="Phobius"/>
    </source>
</evidence>
<keyword evidence="2" id="KW-1133">Transmembrane helix</keyword>
<feature type="compositionally biased region" description="Acidic residues" evidence="1">
    <location>
        <begin position="65"/>
        <end position="79"/>
    </location>
</feature>
<name>A0ABS2GN34_9FIRM</name>
<feature type="transmembrane region" description="Helical" evidence="2">
    <location>
        <begin position="91"/>
        <end position="111"/>
    </location>
</feature>
<dbReference type="RefSeq" id="WP_204721506.1">
    <property type="nucleotide sequence ID" value="NZ_JACSNR010000009.1"/>
</dbReference>
<accession>A0ABS2GN34</accession>
<keyword evidence="2" id="KW-0812">Transmembrane</keyword>
<proteinExistence type="predicted"/>
<evidence type="ECO:0000313" key="4">
    <source>
        <dbReference type="Proteomes" id="UP000724149"/>
    </source>
</evidence>
<keyword evidence="4" id="KW-1185">Reference proteome</keyword>
<protein>
    <recommendedName>
        <fullName evidence="5">DUF1707 domain-containing protein</fullName>
    </recommendedName>
</protein>
<evidence type="ECO:0000313" key="3">
    <source>
        <dbReference type="EMBL" id="MBM6923895.1"/>
    </source>
</evidence>
<reference evidence="3 4" key="1">
    <citation type="journal article" date="2021" name="Sci. Rep.">
        <title>The distribution of antibiotic resistance genes in chicken gut microbiota commensals.</title>
        <authorList>
            <person name="Juricova H."/>
            <person name="Matiasovicova J."/>
            <person name="Kubasova T."/>
            <person name="Cejkova D."/>
            <person name="Rychlik I."/>
        </authorList>
    </citation>
    <scope>NUCLEOTIDE SEQUENCE [LARGE SCALE GENOMIC DNA]</scope>
    <source>
        <strain evidence="3 4">An564</strain>
    </source>
</reference>
<dbReference type="EMBL" id="JACSNR010000009">
    <property type="protein sequence ID" value="MBM6923895.1"/>
    <property type="molecule type" value="Genomic_DNA"/>
</dbReference>
<comment type="caution">
    <text evidence="3">The sequence shown here is derived from an EMBL/GenBank/DDBJ whole genome shotgun (WGS) entry which is preliminary data.</text>
</comment>
<evidence type="ECO:0000256" key="1">
    <source>
        <dbReference type="SAM" id="MobiDB-lite"/>
    </source>
</evidence>
<dbReference type="Proteomes" id="UP000724149">
    <property type="component" value="Unassembled WGS sequence"/>
</dbReference>
<sequence>MEEKKPAASPDPAEQVEELLAQARQTAAGRVSRREMDAILESVRSQDAPEPSGAKRVRQGKTAPDEQDLIPEPEPEELSLPEQRRQTARQFFGAMFLTLILLGGVFGALLVEESYRRVGMGSLPTQVFSARLTEEGIAFTVGEAAPDPEQTARLAWLADRLEPFLLPRGLRIAVRALLGGRLLLDWL</sequence>